<keyword evidence="2" id="KW-1185">Reference proteome</keyword>
<protein>
    <submittedName>
        <fullName evidence="1">Uncharacterized protein</fullName>
    </submittedName>
</protein>
<dbReference type="Proteomes" id="UP000239025">
    <property type="component" value="Chromosome 1"/>
</dbReference>
<reference evidence="2" key="1">
    <citation type="submission" date="2017-11" db="EMBL/GenBank/DDBJ databases">
        <authorList>
            <person name="Blom J."/>
        </authorList>
    </citation>
    <scope>NUCLEOTIDE SEQUENCE [LARGE SCALE GENOMIC DNA]</scope>
</reference>
<proteinExistence type="predicted"/>
<accession>A0A193SRC0</accession>
<evidence type="ECO:0000313" key="1">
    <source>
        <dbReference type="EMBL" id="SOS21447.1"/>
    </source>
</evidence>
<organism evidence="1 2">
    <name type="scientific">Pseudomonas cerasi</name>
    <dbReference type="NCBI Taxonomy" id="1583341"/>
    <lineage>
        <taxon>Bacteria</taxon>
        <taxon>Pseudomonadati</taxon>
        <taxon>Pseudomonadota</taxon>
        <taxon>Gammaproteobacteria</taxon>
        <taxon>Pseudomonadales</taxon>
        <taxon>Pseudomonadaceae</taxon>
        <taxon>Pseudomonas</taxon>
    </lineage>
</organism>
<dbReference type="EMBL" id="LT963395">
    <property type="protein sequence ID" value="SOS21447.1"/>
    <property type="molecule type" value="Genomic_DNA"/>
</dbReference>
<gene>
    <name evidence="1" type="ORF">PL963_03352</name>
</gene>
<sequence>MTDFNLAALANLSDADLMMPLTFDDEAAPVTLAPAVTNVLHFGADQELPDLADLLAKADAVVATESVADLPARAPRIVGVPASENVSGHMRSNGAQLSDALRLAVRAGVGEPIKTPDDLRYALRVFAAHALNSLIGNRWDVLAERERVAAGSAHDVWKDRVLSALQGEIAAIKAAEHLTDAEFKFVLELVDSDRAGMAQNLAGPKVDVPALAAGRTQNWRALADAWAEACTSRGNVTLDTGKDAAGWASYSLAVEPSAGWVLSVYVDQQWIPLEASAAGTERALADREQVMLQRSQAAKPAPYLGSVFPDKLRALV</sequence>
<name>A0A193SRC0_9PSED</name>
<dbReference type="RefSeq" id="WP_065350128.1">
    <property type="nucleotide sequence ID" value="NZ_LT222319.1"/>
</dbReference>
<evidence type="ECO:0000313" key="2">
    <source>
        <dbReference type="Proteomes" id="UP000239025"/>
    </source>
</evidence>
<dbReference type="AlphaFoldDB" id="A0A193SRC0"/>